<reference evidence="1" key="1">
    <citation type="submission" date="2018-02" db="EMBL/GenBank/DDBJ databases">
        <authorList>
            <person name="Kim S.-K."/>
            <person name="Jung H.-I."/>
            <person name="Lee S.-W."/>
        </authorList>
    </citation>
    <scope>NUCLEOTIDE SEQUENCE</scope>
    <source>
        <strain evidence="1">SK3146</strain>
    </source>
</reference>
<proteinExistence type="predicted"/>
<keyword evidence="2" id="KW-1185">Reference proteome</keyword>
<name>A0ABY4S1P7_9BACL</name>
<dbReference type="EMBL" id="CP027059">
    <property type="protein sequence ID" value="UQZ87269.1"/>
    <property type="molecule type" value="Genomic_DNA"/>
</dbReference>
<evidence type="ECO:0000313" key="2">
    <source>
        <dbReference type="Proteomes" id="UP001057134"/>
    </source>
</evidence>
<dbReference type="Proteomes" id="UP001057134">
    <property type="component" value="Chromosome"/>
</dbReference>
<evidence type="ECO:0008006" key="3">
    <source>
        <dbReference type="Google" id="ProtNLM"/>
    </source>
</evidence>
<protein>
    <recommendedName>
        <fullName evidence="3">YolD-like protein</fullName>
    </recommendedName>
</protein>
<reference evidence="1" key="2">
    <citation type="journal article" date="2021" name="J Anim Sci Technol">
        <title>Complete genome sequence of Paenibacillus konkukensis sp. nov. SK3146 as a potential probiotic strain.</title>
        <authorList>
            <person name="Jung H.I."/>
            <person name="Park S."/>
            <person name="Niu K.M."/>
            <person name="Lee S.W."/>
            <person name="Kothari D."/>
            <person name="Yi K.J."/>
            <person name="Kim S.K."/>
        </authorList>
    </citation>
    <scope>NUCLEOTIDE SEQUENCE</scope>
    <source>
        <strain evidence="1">SK3146</strain>
    </source>
</reference>
<sequence length="50" mass="5781">MRIICLEHGRETPRTGIIRDIDTVQGRIRIQSEGHIRMLRLEEVLDAEPG</sequence>
<accession>A0ABY4S1P7</accession>
<organism evidence="1 2">
    <name type="scientific">Paenibacillus konkukensis</name>
    <dbReference type="NCBI Taxonomy" id="2020716"/>
    <lineage>
        <taxon>Bacteria</taxon>
        <taxon>Bacillati</taxon>
        <taxon>Bacillota</taxon>
        <taxon>Bacilli</taxon>
        <taxon>Bacillales</taxon>
        <taxon>Paenibacillaceae</taxon>
        <taxon>Paenibacillus</taxon>
    </lineage>
</organism>
<evidence type="ECO:0000313" key="1">
    <source>
        <dbReference type="EMBL" id="UQZ87269.1"/>
    </source>
</evidence>
<gene>
    <name evidence="1" type="ORF">SK3146_06566</name>
</gene>